<feature type="compositionally biased region" description="Polar residues" evidence="2">
    <location>
        <begin position="177"/>
        <end position="186"/>
    </location>
</feature>
<feature type="domain" description="FCP1 homology" evidence="3">
    <location>
        <begin position="388"/>
        <end position="566"/>
    </location>
</feature>
<keyword evidence="1" id="KW-0653">Protein transport</keyword>
<dbReference type="CDD" id="cd07521">
    <property type="entry name" value="HAD_FCP1-like"/>
    <property type="match status" value="1"/>
</dbReference>
<gene>
    <name evidence="4" type="primary">Contig8177.g8721</name>
    <name evidence="4" type="ORF">STYLEM_12818</name>
</gene>
<name>A0A078ASA8_STYLE</name>
<evidence type="ECO:0000313" key="5">
    <source>
        <dbReference type="Proteomes" id="UP000039865"/>
    </source>
</evidence>
<keyword evidence="1" id="KW-0496">Mitochondrion</keyword>
<keyword evidence="1" id="KW-0811">Translocation</keyword>
<feature type="region of interest" description="Disordered" evidence="2">
    <location>
        <begin position="107"/>
        <end position="128"/>
    </location>
</feature>
<dbReference type="InterPro" id="IPR023214">
    <property type="entry name" value="HAD_sf"/>
</dbReference>
<evidence type="ECO:0000256" key="2">
    <source>
        <dbReference type="SAM" id="MobiDB-lite"/>
    </source>
</evidence>
<evidence type="ECO:0000256" key="1">
    <source>
        <dbReference type="RuleBase" id="RU365079"/>
    </source>
</evidence>
<dbReference type="OrthoDB" id="326756at2759"/>
<comment type="similarity">
    <text evidence="1">Belongs to the TIM50 family.</text>
</comment>
<dbReference type="PROSITE" id="PS50969">
    <property type="entry name" value="FCP1"/>
    <property type="match status" value="1"/>
</dbReference>
<dbReference type="InterPro" id="IPR036412">
    <property type="entry name" value="HAD-like_sf"/>
</dbReference>
<proteinExistence type="inferred from homology"/>
<dbReference type="InterPro" id="IPR050365">
    <property type="entry name" value="TIM50"/>
</dbReference>
<feature type="region of interest" description="Disordered" evidence="2">
    <location>
        <begin position="231"/>
        <end position="256"/>
    </location>
</feature>
<dbReference type="Gene3D" id="3.40.50.1000">
    <property type="entry name" value="HAD superfamily/HAD-like"/>
    <property type="match status" value="1"/>
</dbReference>
<comment type="function">
    <text evidence="1">Essential component of the TIM23 complex, a complex that mediates the translocation of transit peptide-containing proteins across the mitochondrial inner membrane.</text>
</comment>
<accession>A0A078ASA8</accession>
<dbReference type="EMBL" id="CCKQ01012159">
    <property type="protein sequence ID" value="CDW83768.1"/>
    <property type="molecule type" value="Genomic_DNA"/>
</dbReference>
<dbReference type="PANTHER" id="PTHR12210">
    <property type="entry name" value="DULLARD PROTEIN PHOSPHATASE"/>
    <property type="match status" value="1"/>
</dbReference>
<evidence type="ECO:0000259" key="3">
    <source>
        <dbReference type="PROSITE" id="PS50969"/>
    </source>
</evidence>
<keyword evidence="5" id="KW-1185">Reference proteome</keyword>
<dbReference type="GO" id="GO:0005744">
    <property type="term" value="C:TIM23 mitochondrial import inner membrane translocase complex"/>
    <property type="evidence" value="ECO:0007669"/>
    <property type="project" value="UniProtKB-UniRule"/>
</dbReference>
<keyword evidence="1" id="KW-0813">Transport</keyword>
<dbReference type="Pfam" id="PF03031">
    <property type="entry name" value="NIF"/>
    <property type="match status" value="1"/>
</dbReference>
<reference evidence="4 5" key="1">
    <citation type="submission" date="2014-06" db="EMBL/GenBank/DDBJ databases">
        <authorList>
            <person name="Swart Estienne"/>
        </authorList>
    </citation>
    <scope>NUCLEOTIDE SEQUENCE [LARGE SCALE GENOMIC DNA]</scope>
    <source>
        <strain evidence="4 5">130c</strain>
    </source>
</reference>
<feature type="region of interest" description="Disordered" evidence="2">
    <location>
        <begin position="177"/>
        <end position="214"/>
    </location>
</feature>
<dbReference type="OMA" id="MSEMYEL"/>
<dbReference type="GO" id="GO:0015031">
    <property type="term" value="P:protein transport"/>
    <property type="evidence" value="ECO:0007669"/>
    <property type="project" value="UniProtKB-KW"/>
</dbReference>
<dbReference type="AlphaFoldDB" id="A0A078ASA8"/>
<feature type="compositionally biased region" description="Basic and acidic residues" evidence="2">
    <location>
        <begin position="235"/>
        <end position="247"/>
    </location>
</feature>
<comment type="subcellular location">
    <subcellularLocation>
        <location evidence="1">Mitochondrion inner membrane</location>
        <topology evidence="1">Single-pass membrane protein</topology>
    </subcellularLocation>
</comment>
<protein>
    <recommendedName>
        <fullName evidence="1">Mitochondrial import inner membrane translocase subunit TIM50</fullName>
    </recommendedName>
</protein>
<dbReference type="SUPFAM" id="SSF56784">
    <property type="entry name" value="HAD-like"/>
    <property type="match status" value="1"/>
</dbReference>
<keyword evidence="1" id="KW-0809">Transit peptide</keyword>
<dbReference type="InterPro" id="IPR004274">
    <property type="entry name" value="FCP1_dom"/>
</dbReference>
<dbReference type="SMART" id="SM00577">
    <property type="entry name" value="CPDc"/>
    <property type="match status" value="1"/>
</dbReference>
<sequence>MASPQQSDDSDCEYLDIEEVTLRTSRLMEMKIDRNIEIKDESPLIRNKGQAINEHKQQLIVSKFFKDPRVIQLMSIEESKIKKEEKRKQSLISIQDSKFSLQQNQIAQDENDQNSINIEDNNQSDKQSCISNSNNINLNNHEIVNQCRNLSANISPLLKDSDIQLARIQTDINNVLASKDQQQSTQNKRKRFKERSRQNHSQIVNSKEDSSQLMPARSQLILKKAKIIKQVRRISNKDPKKQKEKDSASPMNRMDSTIPFTTAMSSSVFQMAHTSNLKASPYKFKSSNTCQRNNLKGISETKLEFNQHQNTFKSCQTKQKMTSNEQQFQDDEFRDVPFFPEMIMQDFFERKKILTELKSINQTFNLIKRKADLNLKNLEVYDTNYPKKVQHQKTIIFDMDETMIKIQKRQYKLPFFDSIIKFKQYGVKEVKVIICLILIFGYQVFIQFRPYLRQMLKRLSQHFELIVYTSGEAEYAKSCINAIEGNESYFQYRLTKDNCVKIQELGYHAKDLRLLQIDRDLKDMIIVDNQVTNFMLQIHNGIPIKEFQGDKSDQVLKSLTQYLLSFKDIKDVRKKIHKDFDLISLIENKTSQDSLNFGNF</sequence>
<comment type="subunit">
    <text evidence="1">Component of the TIM23 complex.</text>
</comment>
<feature type="compositionally biased region" description="Polar residues" evidence="2">
    <location>
        <begin position="107"/>
        <end position="127"/>
    </location>
</feature>
<dbReference type="InParanoid" id="A0A078ASA8"/>
<dbReference type="Proteomes" id="UP000039865">
    <property type="component" value="Unassembled WGS sequence"/>
</dbReference>
<organism evidence="4 5">
    <name type="scientific">Stylonychia lemnae</name>
    <name type="common">Ciliate</name>
    <dbReference type="NCBI Taxonomy" id="5949"/>
    <lineage>
        <taxon>Eukaryota</taxon>
        <taxon>Sar</taxon>
        <taxon>Alveolata</taxon>
        <taxon>Ciliophora</taxon>
        <taxon>Intramacronucleata</taxon>
        <taxon>Spirotrichea</taxon>
        <taxon>Stichotrichia</taxon>
        <taxon>Sporadotrichida</taxon>
        <taxon>Oxytrichidae</taxon>
        <taxon>Stylonychinae</taxon>
        <taxon>Stylonychia</taxon>
    </lineage>
</organism>
<evidence type="ECO:0000313" key="4">
    <source>
        <dbReference type="EMBL" id="CDW83768.1"/>
    </source>
</evidence>